<sequence>MSGIEQTLDDVCALIDRVPDCSVQRCHLESDRAVIEIAGELPALMALQEVCLAANADIEPWLRRNAQVPGAVVRQTLFPRVTPRDLIDHGSLQLLGIHLAWGLHRLRLLSATEANRFLQRWRAGLVEG</sequence>
<gene>
    <name evidence="1" type="ORF">QLQ15_09190</name>
</gene>
<reference evidence="1 2" key="1">
    <citation type="submission" date="2023-05" db="EMBL/GenBank/DDBJ databases">
        <title>Lysobacter sp. strain LF1 Genome sequencing and assembly.</title>
        <authorList>
            <person name="Jung Y."/>
        </authorList>
    </citation>
    <scope>NUCLEOTIDE SEQUENCE [LARGE SCALE GENOMIC DNA]</scope>
    <source>
        <strain evidence="1 2">LF1</strain>
    </source>
</reference>
<organism evidence="1 2">
    <name type="scientific">Lysobacter stagni</name>
    <dbReference type="NCBI Taxonomy" id="3045172"/>
    <lineage>
        <taxon>Bacteria</taxon>
        <taxon>Pseudomonadati</taxon>
        <taxon>Pseudomonadota</taxon>
        <taxon>Gammaproteobacteria</taxon>
        <taxon>Lysobacterales</taxon>
        <taxon>Lysobacteraceae</taxon>
        <taxon>Lysobacter</taxon>
    </lineage>
</organism>
<comment type="caution">
    <text evidence="1">The sequence shown here is derived from an EMBL/GenBank/DDBJ whole genome shotgun (WGS) entry which is preliminary data.</text>
</comment>
<protein>
    <submittedName>
        <fullName evidence="1">Uncharacterized protein</fullName>
    </submittedName>
</protein>
<name>A0ABT6XG21_9GAMM</name>
<proteinExistence type="predicted"/>
<evidence type="ECO:0000313" key="2">
    <source>
        <dbReference type="Proteomes" id="UP001321580"/>
    </source>
</evidence>
<keyword evidence="2" id="KW-1185">Reference proteome</keyword>
<dbReference type="RefSeq" id="WP_283212489.1">
    <property type="nucleotide sequence ID" value="NZ_JASGBI010000001.1"/>
</dbReference>
<dbReference type="Proteomes" id="UP001321580">
    <property type="component" value="Unassembled WGS sequence"/>
</dbReference>
<evidence type="ECO:0000313" key="1">
    <source>
        <dbReference type="EMBL" id="MDI9239082.1"/>
    </source>
</evidence>
<dbReference type="EMBL" id="JASGBI010000001">
    <property type="protein sequence ID" value="MDI9239082.1"/>
    <property type="molecule type" value="Genomic_DNA"/>
</dbReference>
<accession>A0ABT6XG21</accession>